<protein>
    <recommendedName>
        <fullName evidence="1">HTH-like domain-containing protein</fullName>
    </recommendedName>
</protein>
<dbReference type="Pfam" id="PF13276">
    <property type="entry name" value="HTH_21"/>
    <property type="match status" value="1"/>
</dbReference>
<dbReference type="Proteomes" id="UP000503011">
    <property type="component" value="Chromosome"/>
</dbReference>
<dbReference type="InterPro" id="IPR025948">
    <property type="entry name" value="HTH-like_dom"/>
</dbReference>
<dbReference type="PANTHER" id="PTHR46889">
    <property type="entry name" value="TRANSPOSASE INSF FOR INSERTION SEQUENCE IS3B-RELATED"/>
    <property type="match status" value="1"/>
</dbReference>
<evidence type="ECO:0000313" key="3">
    <source>
        <dbReference type="Proteomes" id="UP000503011"/>
    </source>
</evidence>
<dbReference type="PANTHER" id="PTHR46889:SF4">
    <property type="entry name" value="TRANSPOSASE INSO FOR INSERTION SEQUENCE ELEMENT IS911B-RELATED"/>
    <property type="match status" value="1"/>
</dbReference>
<dbReference type="AlphaFoldDB" id="A0A6F8YRB0"/>
<gene>
    <name evidence="2" type="ORF">Psuf_060000</name>
</gene>
<reference evidence="2 3" key="1">
    <citation type="submission" date="2020-03" db="EMBL/GenBank/DDBJ databases">
        <title>Whole genome shotgun sequence of Phytohabitans suffuscus NBRC 105367.</title>
        <authorList>
            <person name="Komaki H."/>
            <person name="Tamura T."/>
        </authorList>
    </citation>
    <scope>NUCLEOTIDE SEQUENCE [LARGE SCALE GENOMIC DNA]</scope>
    <source>
        <strain evidence="2 3">NBRC 105367</strain>
    </source>
</reference>
<evidence type="ECO:0000313" key="2">
    <source>
        <dbReference type="EMBL" id="BCB88687.1"/>
    </source>
</evidence>
<evidence type="ECO:0000259" key="1">
    <source>
        <dbReference type="Pfam" id="PF13276"/>
    </source>
</evidence>
<name>A0A6F8YRB0_9ACTN</name>
<feature type="domain" description="HTH-like" evidence="1">
    <location>
        <begin position="68"/>
        <end position="116"/>
    </location>
</feature>
<proteinExistence type="predicted"/>
<dbReference type="InterPro" id="IPR050900">
    <property type="entry name" value="Transposase_IS3/IS150/IS904"/>
</dbReference>
<keyword evidence="3" id="KW-1185">Reference proteome</keyword>
<dbReference type="KEGG" id="psuu:Psuf_060000"/>
<dbReference type="EMBL" id="AP022871">
    <property type="protein sequence ID" value="BCB88687.1"/>
    <property type="molecule type" value="Genomic_DNA"/>
</dbReference>
<accession>A0A6F8YRB0</accession>
<organism evidence="2 3">
    <name type="scientific">Phytohabitans suffuscus</name>
    <dbReference type="NCBI Taxonomy" id="624315"/>
    <lineage>
        <taxon>Bacteria</taxon>
        <taxon>Bacillati</taxon>
        <taxon>Actinomycetota</taxon>
        <taxon>Actinomycetes</taxon>
        <taxon>Micromonosporales</taxon>
        <taxon>Micromonosporaceae</taxon>
    </lineage>
</organism>
<reference evidence="2 3" key="2">
    <citation type="submission" date="2020-03" db="EMBL/GenBank/DDBJ databases">
        <authorList>
            <person name="Ichikawa N."/>
            <person name="Kimura A."/>
            <person name="Kitahashi Y."/>
            <person name="Uohara A."/>
        </authorList>
    </citation>
    <scope>NUCLEOTIDE SEQUENCE [LARGE SCALE GENOMIC DNA]</scope>
    <source>
        <strain evidence="2 3">NBRC 105367</strain>
    </source>
</reference>
<sequence>MSSWESRRVLRQRVSVEARYELIDAEKRTFGSDSRPRYTVTQMLRWLGVSGSGYYEWRRRPQSATAARREALKKLIMVIFEMSDQTYGYRRIHAALRRSGHGWSPELVRALVRQLGPQPCQPRPWRHNLTDQDPAARRIPDLLRRDLTATAPGVKMVGSGSRREFHPPAPTEPCFVETGESFVFFLQIQRTR</sequence>